<dbReference type="SUPFAM" id="SSF52402">
    <property type="entry name" value="Adenine nucleotide alpha hydrolases-like"/>
    <property type="match status" value="1"/>
</dbReference>
<evidence type="ECO:0000256" key="1">
    <source>
        <dbReference type="ARBA" id="ARBA00022605"/>
    </source>
</evidence>
<dbReference type="InterPro" id="IPR001962">
    <property type="entry name" value="Asn_synthase"/>
</dbReference>
<dbReference type="Gene3D" id="3.60.20.10">
    <property type="entry name" value="Glutamine Phosphoribosylpyrophosphate, subunit 1, domain 1"/>
    <property type="match status" value="1"/>
</dbReference>
<dbReference type="OrthoDB" id="10252281at2759"/>
<feature type="domain" description="Glutamine amidotransferase type-2" evidence="4">
    <location>
        <begin position="2"/>
        <end position="184"/>
    </location>
</feature>
<dbReference type="Proteomes" id="UP000799302">
    <property type="component" value="Unassembled WGS sequence"/>
</dbReference>
<name>A0A6A6UIX2_9PEZI</name>
<dbReference type="PANTHER" id="PTHR45937">
    <property type="entry name" value="ASPARAGINE SYNTHETASE DOMAIN-CONTAINING PROTEIN 1"/>
    <property type="match status" value="1"/>
</dbReference>
<dbReference type="InterPro" id="IPR014729">
    <property type="entry name" value="Rossmann-like_a/b/a_fold"/>
</dbReference>
<sequence>MCGIYCRISRHGHHPVPSTINDLLAKRGPYSLKEHRTVVSGVYITLVASVLPLRGSDLVPQPLVDENPASVLCWNGEAWKINDEAVTGNDSQLIFQKLRDAASGTDARSSIASFLSQIRGPFACVFLDQSSEKLYFGRDCLGRRSLVKTTTSEGDIVISSVPYHQDQDLWTEVEADGMYVLSLTSPRQDFNSNAFVINRIPLSLENEQVEAETIRVPYPALCDEIPSEAPPSLQLTSKCIETLHSLLFHSVQLRAQNLPDSPISPLGVLFSGGLDSALLAYYAHLTLPLDTPIDLLNVAFQNPRIHKPDFEDPYSSCPDRKTGLSAWNALRQQCPTRIFNFVAINIPFTETTAHRQTIIDLMHPHKTEMDLSIASALYFASRGQGSLVSTAEPPSFTPYYTPTRVLLSGLGADELFGGYVRHATAFSRRGYRGLLDELELDFGRLGKRNLGRDDRVTSTWGREVRYPFLDEDVVGAAVRAPVWEKCGFGMPESTSAEEPRLEPGKLALRLLAWKAGLHNVAREPKRAIQFGSRTAKMSTHKSKGTDELVA</sequence>
<dbReference type="SUPFAM" id="SSF56235">
    <property type="entry name" value="N-terminal nucleophile aminohydrolases (Ntn hydrolases)"/>
    <property type="match status" value="1"/>
</dbReference>
<dbReference type="Gene3D" id="3.40.50.620">
    <property type="entry name" value="HUPs"/>
    <property type="match status" value="1"/>
</dbReference>
<proteinExistence type="predicted"/>
<dbReference type="CDD" id="cd03766">
    <property type="entry name" value="Gn_AT_II_novel"/>
    <property type="match status" value="1"/>
</dbReference>
<evidence type="ECO:0000259" key="4">
    <source>
        <dbReference type="PROSITE" id="PS51278"/>
    </source>
</evidence>
<dbReference type="Pfam" id="PF13537">
    <property type="entry name" value="GATase_7"/>
    <property type="match status" value="1"/>
</dbReference>
<evidence type="ECO:0000313" key="6">
    <source>
        <dbReference type="Proteomes" id="UP000799302"/>
    </source>
</evidence>
<dbReference type="PROSITE" id="PS51278">
    <property type="entry name" value="GATASE_TYPE_2"/>
    <property type="match status" value="1"/>
</dbReference>
<dbReference type="InterPro" id="IPR051857">
    <property type="entry name" value="Asn_synthetase_domain"/>
</dbReference>
<evidence type="ECO:0000256" key="3">
    <source>
        <dbReference type="ARBA" id="ARBA00022962"/>
    </source>
</evidence>
<dbReference type="EMBL" id="MU004232">
    <property type="protein sequence ID" value="KAF2672225.1"/>
    <property type="molecule type" value="Genomic_DNA"/>
</dbReference>
<keyword evidence="2" id="KW-0061">Asparagine biosynthesis</keyword>
<dbReference type="InterPro" id="IPR029055">
    <property type="entry name" value="Ntn_hydrolases_N"/>
</dbReference>
<organism evidence="5 6">
    <name type="scientific">Microthyrium microscopicum</name>
    <dbReference type="NCBI Taxonomy" id="703497"/>
    <lineage>
        <taxon>Eukaryota</taxon>
        <taxon>Fungi</taxon>
        <taxon>Dikarya</taxon>
        <taxon>Ascomycota</taxon>
        <taxon>Pezizomycotina</taxon>
        <taxon>Dothideomycetes</taxon>
        <taxon>Dothideomycetes incertae sedis</taxon>
        <taxon>Microthyriales</taxon>
        <taxon>Microthyriaceae</taxon>
        <taxon>Microthyrium</taxon>
    </lineage>
</organism>
<protein>
    <recommendedName>
        <fullName evidence="4">Glutamine amidotransferase type-2 domain-containing protein</fullName>
    </recommendedName>
</protein>
<evidence type="ECO:0000256" key="2">
    <source>
        <dbReference type="ARBA" id="ARBA00022888"/>
    </source>
</evidence>
<keyword evidence="6" id="KW-1185">Reference proteome</keyword>
<keyword evidence="3" id="KW-0315">Glutamine amidotransferase</keyword>
<accession>A0A6A6UIX2</accession>
<dbReference type="GO" id="GO:0004066">
    <property type="term" value="F:asparagine synthase (glutamine-hydrolyzing) activity"/>
    <property type="evidence" value="ECO:0007669"/>
    <property type="project" value="InterPro"/>
</dbReference>
<dbReference type="InterPro" id="IPR017932">
    <property type="entry name" value="GATase_2_dom"/>
</dbReference>
<gene>
    <name evidence="5" type="ORF">BT63DRAFT_191792</name>
</gene>
<dbReference type="Pfam" id="PF00733">
    <property type="entry name" value="Asn_synthase"/>
    <property type="match status" value="1"/>
</dbReference>
<dbReference type="CDD" id="cd01991">
    <property type="entry name" value="Asn_synthase_B_C"/>
    <property type="match status" value="1"/>
</dbReference>
<dbReference type="GO" id="GO:0006529">
    <property type="term" value="P:asparagine biosynthetic process"/>
    <property type="evidence" value="ECO:0007669"/>
    <property type="project" value="UniProtKB-KW"/>
</dbReference>
<dbReference type="AlphaFoldDB" id="A0A6A6UIX2"/>
<evidence type="ECO:0000313" key="5">
    <source>
        <dbReference type="EMBL" id="KAF2672225.1"/>
    </source>
</evidence>
<keyword evidence="1" id="KW-0028">Amino-acid biosynthesis</keyword>
<dbReference type="PANTHER" id="PTHR45937:SF1">
    <property type="entry name" value="ASPARAGINE SYNTHETASE DOMAIN-CONTAINING PROTEIN 1"/>
    <property type="match status" value="1"/>
</dbReference>
<reference evidence="5" key="1">
    <citation type="journal article" date="2020" name="Stud. Mycol.">
        <title>101 Dothideomycetes genomes: a test case for predicting lifestyles and emergence of pathogens.</title>
        <authorList>
            <person name="Haridas S."/>
            <person name="Albert R."/>
            <person name="Binder M."/>
            <person name="Bloem J."/>
            <person name="Labutti K."/>
            <person name="Salamov A."/>
            <person name="Andreopoulos B."/>
            <person name="Baker S."/>
            <person name="Barry K."/>
            <person name="Bills G."/>
            <person name="Bluhm B."/>
            <person name="Cannon C."/>
            <person name="Castanera R."/>
            <person name="Culley D."/>
            <person name="Daum C."/>
            <person name="Ezra D."/>
            <person name="Gonzalez J."/>
            <person name="Henrissat B."/>
            <person name="Kuo A."/>
            <person name="Liang C."/>
            <person name="Lipzen A."/>
            <person name="Lutzoni F."/>
            <person name="Magnuson J."/>
            <person name="Mondo S."/>
            <person name="Nolan M."/>
            <person name="Ohm R."/>
            <person name="Pangilinan J."/>
            <person name="Park H.-J."/>
            <person name="Ramirez L."/>
            <person name="Alfaro M."/>
            <person name="Sun H."/>
            <person name="Tritt A."/>
            <person name="Yoshinaga Y."/>
            <person name="Zwiers L.-H."/>
            <person name="Turgeon B."/>
            <person name="Goodwin S."/>
            <person name="Spatafora J."/>
            <person name="Crous P."/>
            <person name="Grigoriev I."/>
        </authorList>
    </citation>
    <scope>NUCLEOTIDE SEQUENCE</scope>
    <source>
        <strain evidence="5">CBS 115976</strain>
    </source>
</reference>